<dbReference type="EMBL" id="CP090145">
    <property type="protein sequence ID" value="UOX35292.1"/>
    <property type="molecule type" value="Genomic_DNA"/>
</dbReference>
<proteinExistence type="predicted"/>
<dbReference type="RefSeq" id="WP_246918482.1">
    <property type="nucleotide sequence ID" value="NZ_CP090145.1"/>
</dbReference>
<evidence type="ECO:0000313" key="2">
    <source>
        <dbReference type="Proteomes" id="UP000830454"/>
    </source>
</evidence>
<reference evidence="1" key="1">
    <citation type="submission" date="2021-12" db="EMBL/GenBank/DDBJ databases">
        <authorList>
            <person name="Cha I.-T."/>
            <person name="Lee K.-E."/>
            <person name="Park S.-J."/>
        </authorList>
    </citation>
    <scope>NUCLEOTIDE SEQUENCE</scope>
    <source>
        <strain evidence="1">YSM-43</strain>
    </source>
</reference>
<gene>
    <name evidence="1" type="ORF">LXD69_07175</name>
</gene>
<name>A0ABY4HQX3_9FLAO</name>
<keyword evidence="2" id="KW-1185">Reference proteome</keyword>
<evidence type="ECO:0008006" key="3">
    <source>
        <dbReference type="Google" id="ProtNLM"/>
    </source>
</evidence>
<organism evidence="1 2">
    <name type="scientific">Flavobacterium sediminilitoris</name>
    <dbReference type="NCBI Taxonomy" id="2024526"/>
    <lineage>
        <taxon>Bacteria</taxon>
        <taxon>Pseudomonadati</taxon>
        <taxon>Bacteroidota</taxon>
        <taxon>Flavobacteriia</taxon>
        <taxon>Flavobacteriales</taxon>
        <taxon>Flavobacteriaceae</taxon>
        <taxon>Flavobacterium</taxon>
    </lineage>
</organism>
<protein>
    <recommendedName>
        <fullName evidence="3">Phage protein</fullName>
    </recommendedName>
</protein>
<sequence length="208" mass="24726">MKAKPIIFSTEMVQAILEVRKSQTRRMNGLKKINEYPNDWVFEDFDFTGNFIFYNKSGDKISIKPPYEASDVLWVRETFVEFETWNELEQIFSYHYKADFYDYTLKYRPSIYMPKEACRLFLKIKNIRIERLNDISETDAIAEGVEKIADYGTTGYKLYTEPDAAYSDIDAVYSFESLWESIKGKKSWSSNPWVWVIDFEQCKKPKNF</sequence>
<dbReference type="Proteomes" id="UP000830454">
    <property type="component" value="Chromosome"/>
</dbReference>
<evidence type="ECO:0000313" key="1">
    <source>
        <dbReference type="EMBL" id="UOX35292.1"/>
    </source>
</evidence>
<accession>A0ABY4HQX3</accession>
<reference evidence="1" key="2">
    <citation type="submission" date="2022-04" db="EMBL/GenBank/DDBJ databases">
        <title>Complete Genome Sequence of Flavobacterium sediminilitoris YSM-43, Isolated from a Tidal Sediment.</title>
        <authorList>
            <person name="Lee P.A."/>
        </authorList>
    </citation>
    <scope>NUCLEOTIDE SEQUENCE</scope>
    <source>
        <strain evidence="1">YSM-43</strain>
    </source>
</reference>